<dbReference type="PROSITE" id="PS00061">
    <property type="entry name" value="ADH_SHORT"/>
    <property type="match status" value="1"/>
</dbReference>
<dbReference type="Proteomes" id="UP000811282">
    <property type="component" value="Unassembled WGS sequence"/>
</dbReference>
<dbReference type="PANTHER" id="PTHR42760">
    <property type="entry name" value="SHORT-CHAIN DEHYDROGENASES/REDUCTASES FAMILY MEMBER"/>
    <property type="match status" value="1"/>
</dbReference>
<evidence type="ECO:0000256" key="3">
    <source>
        <dbReference type="RuleBase" id="RU000363"/>
    </source>
</evidence>
<dbReference type="RefSeq" id="WP_215669174.1">
    <property type="nucleotide sequence ID" value="NZ_JAFJYC010000001.1"/>
</dbReference>
<proteinExistence type="inferred from homology"/>
<evidence type="ECO:0000313" key="4">
    <source>
        <dbReference type="EMBL" id="MBT9431982.1"/>
    </source>
</evidence>
<dbReference type="NCBIfam" id="NF004817">
    <property type="entry name" value="PRK06171.1"/>
    <property type="match status" value="1"/>
</dbReference>
<reference evidence="4 5" key="1">
    <citation type="journal article" date="2021" name="Genome Biol. Evol.">
        <title>The evolution of interdependence in a four-way mealybug symbiosis.</title>
        <authorList>
            <person name="Garber A.I."/>
            <person name="Kupper M."/>
            <person name="Laetsch D.R."/>
            <person name="Weldon S.R."/>
            <person name="Ladinsky M.S."/>
            <person name="Bjorkman P.J."/>
            <person name="McCutcheon J.P."/>
        </authorList>
    </citation>
    <scope>NUCLEOTIDE SEQUENCE [LARGE SCALE GENOMIC DNA]</scope>
    <source>
        <strain evidence="4">SOD</strain>
    </source>
</reference>
<evidence type="ECO:0000313" key="5">
    <source>
        <dbReference type="Proteomes" id="UP000811282"/>
    </source>
</evidence>
<dbReference type="EMBL" id="JAFJYC010000001">
    <property type="protein sequence ID" value="MBT9431982.1"/>
    <property type="molecule type" value="Genomic_DNA"/>
</dbReference>
<evidence type="ECO:0000256" key="2">
    <source>
        <dbReference type="ARBA" id="ARBA00023002"/>
    </source>
</evidence>
<dbReference type="InterPro" id="IPR002347">
    <property type="entry name" value="SDR_fam"/>
</dbReference>
<dbReference type="PRINTS" id="PR00080">
    <property type="entry name" value="SDRFAMILY"/>
</dbReference>
<gene>
    <name evidence="4" type="ORF">JZM24_07250</name>
</gene>
<organism evidence="4 5">
    <name type="scientific">Candidatus Sodalis endolongispinus</name>
    <dbReference type="NCBI Taxonomy" id="2812662"/>
    <lineage>
        <taxon>Bacteria</taxon>
        <taxon>Pseudomonadati</taxon>
        <taxon>Pseudomonadota</taxon>
        <taxon>Gammaproteobacteria</taxon>
        <taxon>Enterobacterales</taxon>
        <taxon>Bruguierivoracaceae</taxon>
        <taxon>Sodalis</taxon>
    </lineage>
</organism>
<keyword evidence="5" id="KW-1185">Reference proteome</keyword>
<dbReference type="Pfam" id="PF00106">
    <property type="entry name" value="adh_short"/>
    <property type="match status" value="1"/>
</dbReference>
<dbReference type="PANTHER" id="PTHR42760:SF133">
    <property type="entry name" value="3-OXOACYL-[ACYL-CARRIER-PROTEIN] REDUCTASE"/>
    <property type="match status" value="1"/>
</dbReference>
<evidence type="ECO:0000256" key="1">
    <source>
        <dbReference type="ARBA" id="ARBA00006484"/>
    </source>
</evidence>
<dbReference type="InterPro" id="IPR036291">
    <property type="entry name" value="NAD(P)-bd_dom_sf"/>
</dbReference>
<comment type="caution">
    <text evidence="4">The sequence shown here is derived from an EMBL/GenBank/DDBJ whole genome shotgun (WGS) entry which is preliminary data.</text>
</comment>
<accession>A0ABS5YAG3</accession>
<dbReference type="Gene3D" id="3.40.50.720">
    <property type="entry name" value="NAD(P)-binding Rossmann-like Domain"/>
    <property type="match status" value="1"/>
</dbReference>
<dbReference type="PRINTS" id="PR00081">
    <property type="entry name" value="GDHRDH"/>
</dbReference>
<name>A0ABS5YAG3_9GAMM</name>
<keyword evidence="2" id="KW-0560">Oxidoreductase</keyword>
<sequence>MASNKWIDLNQRVVIVTGGSSGIGAHIVSDLLENNARVIVEYIQLPDVASRAAGVDYRLCDITDRTSFKKFVDDVYRQYQRIDGLVNNAGVNRARLLVDYYSETPQYELSDDDFDFMVLVNQKGPFICTQEVARIMIRQKQGAVVNILSEAGIEGSRGQSCYSATKAAVHGFTLSWAKELGAFGIRVVGVAPGINEPTPMGDAKHREALAYTRGMKATNIDEDYSQKIPLGRQGKLDEIANLVTWLLSDKSSYITGTTINITGGKSRG</sequence>
<comment type="similarity">
    <text evidence="1 3">Belongs to the short-chain dehydrogenases/reductases (SDR) family.</text>
</comment>
<dbReference type="InterPro" id="IPR020904">
    <property type="entry name" value="Sc_DH/Rdtase_CS"/>
</dbReference>
<dbReference type="SUPFAM" id="SSF51735">
    <property type="entry name" value="NAD(P)-binding Rossmann-fold domains"/>
    <property type="match status" value="1"/>
</dbReference>
<protein>
    <submittedName>
        <fullName evidence="4">SDR family NAD(P)-dependent oxidoreductase</fullName>
    </submittedName>
</protein>